<reference evidence="2" key="1">
    <citation type="submission" date="2014-11" db="EMBL/GenBank/DDBJ databases">
        <authorList>
            <person name="Amaro Gonzalez C."/>
        </authorList>
    </citation>
    <scope>NUCLEOTIDE SEQUENCE</scope>
</reference>
<feature type="region of interest" description="Disordered" evidence="1">
    <location>
        <begin position="1"/>
        <end position="33"/>
    </location>
</feature>
<protein>
    <submittedName>
        <fullName evidence="2">Uncharacterized protein</fullName>
    </submittedName>
</protein>
<reference evidence="2" key="2">
    <citation type="journal article" date="2015" name="Fish Shellfish Immunol.">
        <title>Early steps in the European eel (Anguilla anguilla)-Vibrio vulnificus interaction in the gills: Role of the RtxA13 toxin.</title>
        <authorList>
            <person name="Callol A."/>
            <person name="Pajuelo D."/>
            <person name="Ebbesson L."/>
            <person name="Teles M."/>
            <person name="MacKenzie S."/>
            <person name="Amaro C."/>
        </authorList>
    </citation>
    <scope>NUCLEOTIDE SEQUENCE</scope>
</reference>
<proteinExistence type="predicted"/>
<accession>A0A0E9QEM1</accession>
<dbReference type="EMBL" id="GBXM01094004">
    <property type="protein sequence ID" value="JAH14573.1"/>
    <property type="molecule type" value="Transcribed_RNA"/>
</dbReference>
<organism evidence="2">
    <name type="scientific">Anguilla anguilla</name>
    <name type="common">European freshwater eel</name>
    <name type="synonym">Muraena anguilla</name>
    <dbReference type="NCBI Taxonomy" id="7936"/>
    <lineage>
        <taxon>Eukaryota</taxon>
        <taxon>Metazoa</taxon>
        <taxon>Chordata</taxon>
        <taxon>Craniata</taxon>
        <taxon>Vertebrata</taxon>
        <taxon>Euteleostomi</taxon>
        <taxon>Actinopterygii</taxon>
        <taxon>Neopterygii</taxon>
        <taxon>Teleostei</taxon>
        <taxon>Anguilliformes</taxon>
        <taxon>Anguillidae</taxon>
        <taxon>Anguilla</taxon>
    </lineage>
</organism>
<sequence length="66" mass="7579">MVNHFSGGIQEKVQERHQSEQEGGEEAAHSMREGQENLVLQLPGQHRDRLSLRRHRLLHVPHPGTL</sequence>
<evidence type="ECO:0000256" key="1">
    <source>
        <dbReference type="SAM" id="MobiDB-lite"/>
    </source>
</evidence>
<name>A0A0E9QEM1_ANGAN</name>
<evidence type="ECO:0000313" key="2">
    <source>
        <dbReference type="EMBL" id="JAH14573.1"/>
    </source>
</evidence>
<dbReference type="AlphaFoldDB" id="A0A0E9QEM1"/>
<feature type="compositionally biased region" description="Basic and acidic residues" evidence="1">
    <location>
        <begin position="12"/>
        <end position="33"/>
    </location>
</feature>